<sequence length="128" mass="14315">MRRDPLVFLISYLRSRLKFPPGTVTGDLVGREPGDVTVYLEHSGGFRTVRHRADRADIEYSVLHPDREKAASLAYQVRALLLEELPGTVVDGALVLDVVDVNSPKYLPDDVSREHCYGGEAAVFYIEE</sequence>
<name>A0A7H8N342_9ACTN</name>
<evidence type="ECO:0000313" key="2">
    <source>
        <dbReference type="Proteomes" id="UP000509303"/>
    </source>
</evidence>
<organism evidence="1 2">
    <name type="scientific">Streptomyces buecherae</name>
    <dbReference type="NCBI Taxonomy" id="2763006"/>
    <lineage>
        <taxon>Bacteria</taxon>
        <taxon>Bacillati</taxon>
        <taxon>Actinomycetota</taxon>
        <taxon>Actinomycetes</taxon>
        <taxon>Kitasatosporales</taxon>
        <taxon>Streptomycetaceae</taxon>
        <taxon>Streptomyces</taxon>
    </lineage>
</organism>
<accession>A0A7H8N342</accession>
<evidence type="ECO:0000313" key="1">
    <source>
        <dbReference type="EMBL" id="QKW48865.1"/>
    </source>
</evidence>
<dbReference type="Proteomes" id="UP000509303">
    <property type="component" value="Chromosome"/>
</dbReference>
<evidence type="ECO:0008006" key="3">
    <source>
        <dbReference type="Google" id="ProtNLM"/>
    </source>
</evidence>
<keyword evidence="2" id="KW-1185">Reference proteome</keyword>
<protein>
    <recommendedName>
        <fullName evidence="3">DUF3168 domain-containing protein</fullName>
    </recommendedName>
</protein>
<dbReference type="EMBL" id="CP054929">
    <property type="protein sequence ID" value="QKW48865.1"/>
    <property type="molecule type" value="Genomic_DNA"/>
</dbReference>
<gene>
    <name evidence="1" type="ORF">HUT08_04150</name>
</gene>
<dbReference type="RefSeq" id="WP_176160597.1">
    <property type="nucleotide sequence ID" value="NZ_CP054929.1"/>
</dbReference>
<reference evidence="1 2" key="1">
    <citation type="submission" date="2020-06" db="EMBL/GenBank/DDBJ databases">
        <title>Genome mining for natural products.</title>
        <authorList>
            <person name="Zhang B."/>
            <person name="Shi J."/>
            <person name="Ge H."/>
        </authorList>
    </citation>
    <scope>NUCLEOTIDE SEQUENCE [LARGE SCALE GENOMIC DNA]</scope>
    <source>
        <strain evidence="1 2">NA00687</strain>
    </source>
</reference>
<proteinExistence type="predicted"/>
<dbReference type="AlphaFoldDB" id="A0A7H8N342"/>